<accession>A0A7S4BVZ1</accession>
<keyword evidence="2" id="KW-0472">Membrane</keyword>
<gene>
    <name evidence="4" type="ORF">PCAR00345_LOCUS31477</name>
</gene>
<dbReference type="InterPro" id="IPR045112">
    <property type="entry name" value="PPAN-like"/>
</dbReference>
<keyword evidence="2" id="KW-1133">Transmembrane helix</keyword>
<feature type="compositionally biased region" description="Acidic residues" evidence="1">
    <location>
        <begin position="372"/>
        <end position="405"/>
    </location>
</feature>
<feature type="compositionally biased region" description="Basic residues" evidence="1">
    <location>
        <begin position="1"/>
        <end position="14"/>
    </location>
</feature>
<evidence type="ECO:0000256" key="1">
    <source>
        <dbReference type="SAM" id="MobiDB-lite"/>
    </source>
</evidence>
<dbReference type="GO" id="GO:0006364">
    <property type="term" value="P:rRNA processing"/>
    <property type="evidence" value="ECO:0007669"/>
    <property type="project" value="InterPro"/>
</dbReference>
<organism evidence="4">
    <name type="scientific">Chrysotila carterae</name>
    <name type="common">Marine alga</name>
    <name type="synonym">Syracosphaera carterae</name>
    <dbReference type="NCBI Taxonomy" id="13221"/>
    <lineage>
        <taxon>Eukaryota</taxon>
        <taxon>Haptista</taxon>
        <taxon>Haptophyta</taxon>
        <taxon>Prymnesiophyceae</taxon>
        <taxon>Isochrysidales</taxon>
        <taxon>Isochrysidaceae</taxon>
        <taxon>Chrysotila</taxon>
    </lineage>
</organism>
<protein>
    <recommendedName>
        <fullName evidence="3">Brix domain-containing protein</fullName>
    </recommendedName>
</protein>
<feature type="domain" description="Brix" evidence="3">
    <location>
        <begin position="29"/>
        <end position="296"/>
    </location>
</feature>
<proteinExistence type="predicted"/>
<keyword evidence="2" id="KW-0812">Transmembrane</keyword>
<feature type="region of interest" description="Disordered" evidence="1">
    <location>
        <begin position="326"/>
        <end position="446"/>
    </location>
</feature>
<dbReference type="GO" id="GO:0019843">
    <property type="term" value="F:rRNA binding"/>
    <property type="evidence" value="ECO:0007669"/>
    <property type="project" value="InterPro"/>
</dbReference>
<dbReference type="InterPro" id="IPR007109">
    <property type="entry name" value="Brix"/>
</dbReference>
<evidence type="ECO:0000256" key="2">
    <source>
        <dbReference type="SAM" id="Phobius"/>
    </source>
</evidence>
<sequence>MARRKQGRRIKRKTQKETDTAAEAEPTDPRAFVFTKGKAPAALKALCNDLKSVMSPNTARALRAQKRNRLRDFVAVAGQLKVSFFLIFSNTAKASYLRLVRSPRGPTLTFRINAYTLASDLAATQRRPYSPGHGIWQSAPLLVLSDFDTETAHEKLTATMMQNLFPTIKVRTLNIAACRRVVLFHHRSESEGGGVELRQYVIKANTTNVSRGVKKLMRAGNKLPSLGKYTDIAEYMLKGGYSSESGGETDDEEKVQLPQDYVGRGATRGQQVGIKLREIGPRIRMELVKVQEGLCDGAVLYHAHVHKEPEEAEAMAARVSEREAARELRRKQQELNVASKRAKAEEKSAKRKRRREADGAGQATDRNADADAGADDGDDDGDYGFDVDDGYDADGLAVEEEEVTDAEWYRREVGEEPEAEFFGAKAARTRPQKGAGRPQKQKRRRE</sequence>
<feature type="region of interest" description="Disordered" evidence="1">
    <location>
        <begin position="1"/>
        <end position="28"/>
    </location>
</feature>
<dbReference type="GO" id="GO:0030687">
    <property type="term" value="C:preribosome, large subunit precursor"/>
    <property type="evidence" value="ECO:0007669"/>
    <property type="project" value="TreeGrafter"/>
</dbReference>
<dbReference type="EMBL" id="HBIZ01049167">
    <property type="protein sequence ID" value="CAE0778838.1"/>
    <property type="molecule type" value="Transcribed_RNA"/>
</dbReference>
<dbReference type="Pfam" id="PF04427">
    <property type="entry name" value="Brix"/>
    <property type="match status" value="1"/>
</dbReference>
<dbReference type="PROSITE" id="PS50833">
    <property type="entry name" value="BRIX"/>
    <property type="match status" value="1"/>
</dbReference>
<evidence type="ECO:0000259" key="3">
    <source>
        <dbReference type="PROSITE" id="PS50833"/>
    </source>
</evidence>
<dbReference type="SUPFAM" id="SSF52954">
    <property type="entry name" value="Class II aaRS ABD-related"/>
    <property type="match status" value="1"/>
</dbReference>
<evidence type="ECO:0000313" key="4">
    <source>
        <dbReference type="EMBL" id="CAE0778838.1"/>
    </source>
</evidence>
<dbReference type="PANTHER" id="PTHR12661:SF5">
    <property type="entry name" value="SUPPRESSOR OF SWI4 1 HOMOLOG"/>
    <property type="match status" value="1"/>
</dbReference>
<name>A0A7S4BVZ1_CHRCT</name>
<reference evidence="4" key="1">
    <citation type="submission" date="2021-01" db="EMBL/GenBank/DDBJ databases">
        <authorList>
            <person name="Corre E."/>
            <person name="Pelletier E."/>
            <person name="Niang G."/>
            <person name="Scheremetjew M."/>
            <person name="Finn R."/>
            <person name="Kale V."/>
            <person name="Holt S."/>
            <person name="Cochrane G."/>
            <person name="Meng A."/>
            <person name="Brown T."/>
            <person name="Cohen L."/>
        </authorList>
    </citation>
    <scope>NUCLEOTIDE SEQUENCE</scope>
    <source>
        <strain evidence="4">CCMP645</strain>
    </source>
</reference>
<dbReference type="SMART" id="SM00879">
    <property type="entry name" value="Brix"/>
    <property type="match status" value="1"/>
</dbReference>
<dbReference type="GO" id="GO:0000027">
    <property type="term" value="P:ribosomal large subunit assembly"/>
    <property type="evidence" value="ECO:0007669"/>
    <property type="project" value="TreeGrafter"/>
</dbReference>
<dbReference type="PANTHER" id="PTHR12661">
    <property type="entry name" value="PETER PAN-RELATED"/>
    <property type="match status" value="1"/>
</dbReference>
<feature type="transmembrane region" description="Helical" evidence="2">
    <location>
        <begin position="70"/>
        <end position="88"/>
    </location>
</feature>
<dbReference type="AlphaFoldDB" id="A0A7S4BVZ1"/>